<feature type="region of interest" description="Disordered" evidence="9">
    <location>
        <begin position="188"/>
        <end position="221"/>
    </location>
</feature>
<keyword evidence="4 7" id="KW-0949">S-adenosyl-L-methionine</keyword>
<comment type="catalytic activity">
    <reaction evidence="5">
        <text>L-arginyl-[protein] + 2 S-adenosyl-L-methionine = N(omega),N(omega)-dimethyl-L-arginyl-[protein] + 2 S-adenosyl-L-homocysteine + 2 H(+)</text>
        <dbReference type="Rhea" id="RHEA:48096"/>
        <dbReference type="Rhea" id="RHEA-COMP:10532"/>
        <dbReference type="Rhea" id="RHEA-COMP:11991"/>
        <dbReference type="ChEBI" id="CHEBI:15378"/>
        <dbReference type="ChEBI" id="CHEBI:29965"/>
        <dbReference type="ChEBI" id="CHEBI:57856"/>
        <dbReference type="ChEBI" id="CHEBI:59789"/>
        <dbReference type="ChEBI" id="CHEBI:61897"/>
        <dbReference type="EC" id="2.1.1.319"/>
    </reaction>
    <physiologicalReaction direction="left-to-right" evidence="5">
        <dbReference type="Rhea" id="RHEA:48097"/>
    </physiologicalReaction>
</comment>
<evidence type="ECO:0000256" key="1">
    <source>
        <dbReference type="ARBA" id="ARBA00011925"/>
    </source>
</evidence>
<feature type="coiled-coil region" evidence="8">
    <location>
        <begin position="155"/>
        <end position="182"/>
    </location>
</feature>
<dbReference type="GO" id="GO:0032259">
    <property type="term" value="P:methylation"/>
    <property type="evidence" value="ECO:0007669"/>
    <property type="project" value="UniProtKB-KW"/>
</dbReference>
<keyword evidence="2 7" id="KW-0489">Methyltransferase</keyword>
<dbReference type="InterPro" id="IPR041698">
    <property type="entry name" value="Methyltransf_25"/>
</dbReference>
<feature type="domain" description="Protein arginine N-methyltransferase" evidence="11">
    <location>
        <begin position="376"/>
        <end position="479"/>
    </location>
</feature>
<evidence type="ECO:0000313" key="13">
    <source>
        <dbReference type="Proteomes" id="UP000799750"/>
    </source>
</evidence>
<proteinExistence type="predicted"/>
<feature type="domain" description="Methyltransferase" evidence="10">
    <location>
        <begin position="268"/>
        <end position="365"/>
    </location>
</feature>
<dbReference type="InterPro" id="IPR029063">
    <property type="entry name" value="SAM-dependent_MTases_sf"/>
</dbReference>
<dbReference type="AlphaFoldDB" id="A0A6A6Q7X4"/>
<accession>A0A6A6Q7X4</accession>
<dbReference type="EC" id="2.1.1.319" evidence="1"/>
<evidence type="ECO:0000259" key="11">
    <source>
        <dbReference type="Pfam" id="PF22528"/>
    </source>
</evidence>
<evidence type="ECO:0000259" key="10">
    <source>
        <dbReference type="Pfam" id="PF13649"/>
    </source>
</evidence>
<evidence type="ECO:0000256" key="4">
    <source>
        <dbReference type="ARBA" id="ARBA00022691"/>
    </source>
</evidence>
<keyword evidence="13" id="KW-1185">Reference proteome</keyword>
<organism evidence="12 13">
    <name type="scientific">Lophium mytilinum</name>
    <dbReference type="NCBI Taxonomy" id="390894"/>
    <lineage>
        <taxon>Eukaryota</taxon>
        <taxon>Fungi</taxon>
        <taxon>Dikarya</taxon>
        <taxon>Ascomycota</taxon>
        <taxon>Pezizomycotina</taxon>
        <taxon>Dothideomycetes</taxon>
        <taxon>Pleosporomycetidae</taxon>
        <taxon>Mytilinidiales</taxon>
        <taxon>Mytilinidiaceae</taxon>
        <taxon>Lophium</taxon>
    </lineage>
</organism>
<dbReference type="SUPFAM" id="SSF57667">
    <property type="entry name" value="beta-beta-alpha zinc fingers"/>
    <property type="match status" value="1"/>
</dbReference>
<keyword evidence="3 7" id="KW-0808">Transferase</keyword>
<dbReference type="InterPro" id="IPR025799">
    <property type="entry name" value="Arg_MeTrfase"/>
</dbReference>
<dbReference type="Gene3D" id="2.70.160.11">
    <property type="entry name" value="Hnrnp arginine n-methyltransferase1"/>
    <property type="match status" value="1"/>
</dbReference>
<dbReference type="Pfam" id="PF22528">
    <property type="entry name" value="PRMT_C"/>
    <property type="match status" value="1"/>
</dbReference>
<dbReference type="GO" id="GO:0042054">
    <property type="term" value="F:histone methyltransferase activity"/>
    <property type="evidence" value="ECO:0007669"/>
    <property type="project" value="TreeGrafter"/>
</dbReference>
<dbReference type="FunFam" id="3.40.50.150:FF:000003">
    <property type="entry name" value="Blast:Protein arginine N-methyltransferase 1"/>
    <property type="match status" value="1"/>
</dbReference>
<dbReference type="SUPFAM" id="SSF53335">
    <property type="entry name" value="S-adenosyl-L-methionine-dependent methyltransferases"/>
    <property type="match status" value="1"/>
</dbReference>
<sequence>MKRVCYPVSDVRLPGYDKPENLPILHDGSSDSEAYEGDSGWAEADDDDDAVAIKCFFCDKTFANATAMCDHCKADESFDFLAAKARMNLDFVETIKFINYIRTQVMLGHRDFSMDRETFDIEEYARSPLDDDPLLYSLDDLPADDTPAQDDTPHNAADLERIAELENAIQQLTLVHKAHNEMVQRMLAENSSETSSDSDSNTKTGPIKPKKAAEEKLSGPALEKDNDNYFNGYAYNQIHRTMLEDTVRTDAYRDFIYDNKNVFAGKVVLDVGCGTGILSMFCAKAGAAHVYAVDNSNIVTKAREIIFTNGLEKTITVLRGNIEDIALPVAHVDIIVSEWMGYALLYEKMLDSVLIARDRFLAPGGLMVPSHCTLRIAPYSNEKFGSENRENDFWTDVYGFDMTPMIDNDKLAFAVIDIEHVIPQRVAGSASTFRVLPLATVSAKELQFTAPFEVEVSRDVPRIDGWVVWFDTFFLPKRGDVLPLDAVAETWPESAPGNAFTTGPFGEKETHWGMGVMPLAKKNGTKALAKGARVGGSVAYNAYETRDT</sequence>
<dbReference type="PANTHER" id="PTHR11006">
    <property type="entry name" value="PROTEIN ARGININE N-METHYLTRANSFERASE"/>
    <property type="match status" value="1"/>
</dbReference>
<evidence type="ECO:0000256" key="8">
    <source>
        <dbReference type="SAM" id="Coils"/>
    </source>
</evidence>
<dbReference type="PROSITE" id="PS51678">
    <property type="entry name" value="SAM_MT_PRMT"/>
    <property type="match status" value="1"/>
</dbReference>
<protein>
    <recommendedName>
        <fullName evidence="1">type I protein arginine methyltransferase</fullName>
        <ecNumber evidence="1">2.1.1.319</ecNumber>
    </recommendedName>
</protein>
<evidence type="ECO:0000313" key="12">
    <source>
        <dbReference type="EMBL" id="KAF2488392.1"/>
    </source>
</evidence>
<feature type="region of interest" description="Disordered" evidence="9">
    <location>
        <begin position="24"/>
        <end position="43"/>
    </location>
</feature>
<reference evidence="12" key="1">
    <citation type="journal article" date="2020" name="Stud. Mycol.">
        <title>101 Dothideomycetes genomes: a test case for predicting lifestyles and emergence of pathogens.</title>
        <authorList>
            <person name="Haridas S."/>
            <person name="Albert R."/>
            <person name="Binder M."/>
            <person name="Bloem J."/>
            <person name="Labutti K."/>
            <person name="Salamov A."/>
            <person name="Andreopoulos B."/>
            <person name="Baker S."/>
            <person name="Barry K."/>
            <person name="Bills G."/>
            <person name="Bluhm B."/>
            <person name="Cannon C."/>
            <person name="Castanera R."/>
            <person name="Culley D."/>
            <person name="Daum C."/>
            <person name="Ezra D."/>
            <person name="Gonzalez J."/>
            <person name="Henrissat B."/>
            <person name="Kuo A."/>
            <person name="Liang C."/>
            <person name="Lipzen A."/>
            <person name="Lutzoni F."/>
            <person name="Magnuson J."/>
            <person name="Mondo S."/>
            <person name="Nolan M."/>
            <person name="Ohm R."/>
            <person name="Pangilinan J."/>
            <person name="Park H.-J."/>
            <person name="Ramirez L."/>
            <person name="Alfaro M."/>
            <person name="Sun H."/>
            <person name="Tritt A."/>
            <person name="Yoshinaga Y."/>
            <person name="Zwiers L.-H."/>
            <person name="Turgeon B."/>
            <person name="Goodwin S."/>
            <person name="Spatafora J."/>
            <person name="Crous P."/>
            <person name="Grigoriev I."/>
        </authorList>
    </citation>
    <scope>NUCLEOTIDE SEQUENCE</scope>
    <source>
        <strain evidence="12">CBS 269.34</strain>
    </source>
</reference>
<name>A0A6A6Q7X4_9PEZI</name>
<dbReference type="Pfam" id="PF13649">
    <property type="entry name" value="Methyltransf_25"/>
    <property type="match status" value="1"/>
</dbReference>
<evidence type="ECO:0000256" key="5">
    <source>
        <dbReference type="ARBA" id="ARBA00047384"/>
    </source>
</evidence>
<dbReference type="InterPro" id="IPR055135">
    <property type="entry name" value="PRMT_dom"/>
</dbReference>
<dbReference type="Gene3D" id="3.40.50.150">
    <property type="entry name" value="Vaccinia Virus protein VP39"/>
    <property type="match status" value="1"/>
</dbReference>
<comment type="catalytic activity">
    <reaction evidence="6">
        <text>L-arginyl-[protein] + S-adenosyl-L-methionine = N(omega)-methyl-L-arginyl-[protein] + S-adenosyl-L-homocysteine + H(+)</text>
        <dbReference type="Rhea" id="RHEA:48100"/>
        <dbReference type="Rhea" id="RHEA-COMP:10532"/>
        <dbReference type="Rhea" id="RHEA-COMP:11990"/>
        <dbReference type="ChEBI" id="CHEBI:15378"/>
        <dbReference type="ChEBI" id="CHEBI:29965"/>
        <dbReference type="ChEBI" id="CHEBI:57856"/>
        <dbReference type="ChEBI" id="CHEBI:59789"/>
        <dbReference type="ChEBI" id="CHEBI:65280"/>
    </reaction>
    <physiologicalReaction direction="left-to-right" evidence="6">
        <dbReference type="Rhea" id="RHEA:48101"/>
    </physiologicalReaction>
</comment>
<dbReference type="Proteomes" id="UP000799750">
    <property type="component" value="Unassembled WGS sequence"/>
</dbReference>
<dbReference type="EMBL" id="MU004203">
    <property type="protein sequence ID" value="KAF2488392.1"/>
    <property type="molecule type" value="Genomic_DNA"/>
</dbReference>
<evidence type="ECO:0000256" key="7">
    <source>
        <dbReference type="PROSITE-ProRule" id="PRU01015"/>
    </source>
</evidence>
<dbReference type="InterPro" id="IPR036236">
    <property type="entry name" value="Znf_C2H2_sf"/>
</dbReference>
<dbReference type="CDD" id="cd02440">
    <property type="entry name" value="AdoMet_MTases"/>
    <property type="match status" value="1"/>
</dbReference>
<keyword evidence="8" id="KW-0175">Coiled coil</keyword>
<dbReference type="PANTHER" id="PTHR11006:SF116">
    <property type="entry name" value="PROTEIN METHYLTRANSFERASE"/>
    <property type="match status" value="1"/>
</dbReference>
<dbReference type="GO" id="GO:0005634">
    <property type="term" value="C:nucleus"/>
    <property type="evidence" value="ECO:0007669"/>
    <property type="project" value="TreeGrafter"/>
</dbReference>
<dbReference type="OrthoDB" id="7848332at2759"/>
<dbReference type="GO" id="GO:0035242">
    <property type="term" value="F:protein-arginine omega-N asymmetric methyltransferase activity"/>
    <property type="evidence" value="ECO:0007669"/>
    <property type="project" value="UniProtKB-EC"/>
</dbReference>
<gene>
    <name evidence="12" type="ORF">BU16DRAFT_576053</name>
</gene>
<evidence type="ECO:0000256" key="9">
    <source>
        <dbReference type="SAM" id="MobiDB-lite"/>
    </source>
</evidence>
<evidence type="ECO:0000256" key="3">
    <source>
        <dbReference type="ARBA" id="ARBA00022679"/>
    </source>
</evidence>
<feature type="compositionally biased region" description="Low complexity" evidence="9">
    <location>
        <begin position="189"/>
        <end position="202"/>
    </location>
</feature>
<evidence type="ECO:0000256" key="6">
    <source>
        <dbReference type="ARBA" id="ARBA00049303"/>
    </source>
</evidence>
<feature type="compositionally biased region" description="Basic and acidic residues" evidence="9">
    <location>
        <begin position="211"/>
        <end position="221"/>
    </location>
</feature>
<evidence type="ECO:0000256" key="2">
    <source>
        <dbReference type="ARBA" id="ARBA00022603"/>
    </source>
</evidence>